<dbReference type="Pfam" id="PF16363">
    <property type="entry name" value="GDP_Man_Dehyd"/>
    <property type="match status" value="1"/>
</dbReference>
<dbReference type="InterPro" id="IPR006368">
    <property type="entry name" value="GDP_Man_deHydtase"/>
</dbReference>
<reference evidence="6" key="1">
    <citation type="submission" date="2023-02" db="EMBL/GenBank/DDBJ databases">
        <title>Tahibacter soli sp. nov. isolated from soil.</title>
        <authorList>
            <person name="Baek J.H."/>
            <person name="Lee J.K."/>
            <person name="Choi D.G."/>
            <person name="Jeon C.O."/>
        </authorList>
    </citation>
    <scope>NUCLEOTIDE SEQUENCE</scope>
    <source>
        <strain evidence="6">BL</strain>
    </source>
</reference>
<comment type="cofactor">
    <cofactor evidence="1">
        <name>NADP(+)</name>
        <dbReference type="ChEBI" id="CHEBI:58349"/>
    </cofactor>
</comment>
<dbReference type="GO" id="GO:0042351">
    <property type="term" value="P:'de novo' GDP-L-fucose biosynthetic process"/>
    <property type="evidence" value="ECO:0007669"/>
    <property type="project" value="TreeGrafter"/>
</dbReference>
<accession>A0A9X3YK44</accession>
<evidence type="ECO:0000256" key="3">
    <source>
        <dbReference type="ARBA" id="ARBA00011989"/>
    </source>
</evidence>
<protein>
    <recommendedName>
        <fullName evidence="3">GDP-mannose 4,6-dehydratase</fullName>
        <ecNumber evidence="3">4.2.1.47</ecNumber>
    </recommendedName>
</protein>
<evidence type="ECO:0000256" key="1">
    <source>
        <dbReference type="ARBA" id="ARBA00001937"/>
    </source>
</evidence>
<dbReference type="InterPro" id="IPR016040">
    <property type="entry name" value="NAD(P)-bd_dom"/>
</dbReference>
<organism evidence="6 7">
    <name type="scientific">Tahibacter soli</name>
    <dbReference type="NCBI Taxonomy" id="2983605"/>
    <lineage>
        <taxon>Bacteria</taxon>
        <taxon>Pseudomonadati</taxon>
        <taxon>Pseudomonadota</taxon>
        <taxon>Gammaproteobacteria</taxon>
        <taxon>Lysobacterales</taxon>
        <taxon>Rhodanobacteraceae</taxon>
        <taxon>Tahibacter</taxon>
    </lineage>
</organism>
<evidence type="ECO:0000259" key="5">
    <source>
        <dbReference type="Pfam" id="PF16363"/>
    </source>
</evidence>
<evidence type="ECO:0000256" key="4">
    <source>
        <dbReference type="ARBA" id="ARBA00023239"/>
    </source>
</evidence>
<dbReference type="RefSeq" id="WP_263541496.1">
    <property type="nucleotide sequence ID" value="NZ_JAOVZO020000018.1"/>
</dbReference>
<comment type="similarity">
    <text evidence="2">Belongs to the NAD(P)-dependent epimerase/dehydratase family. GDP-mannose 4,6-dehydratase subfamily.</text>
</comment>
<comment type="caution">
    <text evidence="6">The sequence shown here is derived from an EMBL/GenBank/DDBJ whole genome shotgun (WGS) entry which is preliminary data.</text>
</comment>
<dbReference type="GO" id="GO:0008446">
    <property type="term" value="F:GDP-mannose 4,6-dehydratase activity"/>
    <property type="evidence" value="ECO:0007669"/>
    <property type="project" value="UniProtKB-EC"/>
</dbReference>
<keyword evidence="4 6" id="KW-0456">Lyase</keyword>
<evidence type="ECO:0000313" key="6">
    <source>
        <dbReference type="EMBL" id="MDC8013851.1"/>
    </source>
</evidence>
<feature type="domain" description="NAD(P)-binding" evidence="5">
    <location>
        <begin position="7"/>
        <end position="328"/>
    </location>
</feature>
<proteinExistence type="inferred from homology"/>
<dbReference type="PANTHER" id="PTHR43715:SF1">
    <property type="entry name" value="GDP-MANNOSE 4,6 DEHYDRATASE"/>
    <property type="match status" value="1"/>
</dbReference>
<dbReference type="Gene3D" id="3.40.50.720">
    <property type="entry name" value="NAD(P)-binding Rossmann-like Domain"/>
    <property type="match status" value="1"/>
</dbReference>
<evidence type="ECO:0000256" key="2">
    <source>
        <dbReference type="ARBA" id="ARBA00009263"/>
    </source>
</evidence>
<evidence type="ECO:0000313" key="7">
    <source>
        <dbReference type="Proteomes" id="UP001139971"/>
    </source>
</evidence>
<sequence length="338" mass="35592">MSAPLAIVTGATGQDGAYLCRALLDDGWRVCGTRRAGGDEALWRLRELGIAAHPWLDLRTLDLADENACDDLVATLKPAQVFHLAAVSSVAAAFEAPLAALAASGTACANLLDAMRRHAPDARLVYASSAELFDAPHVDESVQPRARSPYAFAKLVGHAAVQAYRASYGVHASAAILFNHESPLRGAGFVTRKIAATAARVARGSDEALALGNLSAQRDFGYAPDYVAAMRAMAARDAPSDYVLATGVATSVRVFVTTVYAAAGIALRWSGAGIDERAHDAQGVLRVRVDPGLLRPLDAAVQRGDAAKARRELGFAPSLDIAGLARTMLDAELRRLAR</sequence>
<dbReference type="Gene3D" id="3.90.25.10">
    <property type="entry name" value="UDP-galactose 4-epimerase, domain 1"/>
    <property type="match status" value="1"/>
</dbReference>
<gene>
    <name evidence="6" type="ORF">OD750_015010</name>
</gene>
<dbReference type="EMBL" id="JAOVZO020000018">
    <property type="protein sequence ID" value="MDC8013851.1"/>
    <property type="molecule type" value="Genomic_DNA"/>
</dbReference>
<keyword evidence="7" id="KW-1185">Reference proteome</keyword>
<dbReference type="Proteomes" id="UP001139971">
    <property type="component" value="Unassembled WGS sequence"/>
</dbReference>
<dbReference type="EC" id="4.2.1.47" evidence="3"/>
<name>A0A9X3YK44_9GAMM</name>
<dbReference type="PANTHER" id="PTHR43715">
    <property type="entry name" value="GDP-MANNOSE 4,6-DEHYDRATASE"/>
    <property type="match status" value="1"/>
</dbReference>
<dbReference type="SUPFAM" id="SSF51735">
    <property type="entry name" value="NAD(P)-binding Rossmann-fold domains"/>
    <property type="match status" value="1"/>
</dbReference>
<dbReference type="AlphaFoldDB" id="A0A9X3YK44"/>
<dbReference type="InterPro" id="IPR036291">
    <property type="entry name" value="NAD(P)-bd_dom_sf"/>
</dbReference>